<evidence type="ECO:0000256" key="1">
    <source>
        <dbReference type="ARBA" id="ARBA00022598"/>
    </source>
</evidence>
<name>A0A073AYT3_9PSEU</name>
<reference evidence="6 7" key="1">
    <citation type="submission" date="2014-06" db="EMBL/GenBank/DDBJ databases">
        <title>Saccharopolyspora rectivirgula DSM-43113 Genome sequencing.</title>
        <authorList>
            <person name="Barrera C."/>
            <person name="Millon L."/>
            <person name="Rognon B."/>
            <person name="Zaugg C."/>
            <person name="Monod M."/>
        </authorList>
    </citation>
    <scope>NUCLEOTIDE SEQUENCE [LARGE SCALE GENOMIC DNA]</scope>
    <source>
        <strain evidence="6 7">DSM 43113</strain>
    </source>
</reference>
<dbReference type="Pfam" id="PF13535">
    <property type="entry name" value="ATP-grasp_4"/>
    <property type="match status" value="1"/>
</dbReference>
<dbReference type="STRING" id="28042.GU90_06935"/>
<keyword evidence="3 4" id="KW-0067">ATP-binding</keyword>
<dbReference type="GO" id="GO:0046872">
    <property type="term" value="F:metal ion binding"/>
    <property type="evidence" value="ECO:0007669"/>
    <property type="project" value="InterPro"/>
</dbReference>
<dbReference type="PANTHER" id="PTHR43585:SF2">
    <property type="entry name" value="ATP-GRASP ENZYME FSQD"/>
    <property type="match status" value="1"/>
</dbReference>
<dbReference type="InterPro" id="IPR013815">
    <property type="entry name" value="ATP_grasp_subdomain_1"/>
</dbReference>
<dbReference type="PROSITE" id="PS50975">
    <property type="entry name" value="ATP_GRASP"/>
    <property type="match status" value="1"/>
</dbReference>
<dbReference type="EMBL" id="JNVU01000017">
    <property type="protein sequence ID" value="KEI44948.1"/>
    <property type="molecule type" value="Genomic_DNA"/>
</dbReference>
<proteinExistence type="predicted"/>
<dbReference type="Gene3D" id="3.30.470.20">
    <property type="entry name" value="ATP-grasp fold, B domain"/>
    <property type="match status" value="1"/>
</dbReference>
<sequence>MNERILLIGYNDGVLTALDAASPAGSVVVLEEPDLWEGKNLAAKAARHPCLGEVRFGQYQQDEQFMSVLSDLRDVRCVAPGLEYAVPAAAQCAEAFGLAGAGREAASLLRDKLALREATSAAGMAAPEFREITSAADIDEFARGRACVVKPANRQASLGVVLLDPGGDTERAWRECSQADEGNQLARRPMCWRYLVEERLHGPEYSTECLVSRGEVVFLNVTAKHTAPGPWPVELGHVVPAADDDLATWRAVCAELVSAVGFDTGILHAEWVRTTDGPVLIECAGRPPGDKIIDLIDFAYGVNLTECWLALLAGEEVSLPTAAQRGAAIRFITAAPGVIASIEGVDAAQNRPGVTKVDIARSTGDSIGALRSSWDRIGSVIAVGDTPQEAEQFASAASELISVRTE</sequence>
<comment type="caution">
    <text evidence="6">The sequence shown here is derived from an EMBL/GenBank/DDBJ whole genome shotgun (WGS) entry which is preliminary data.</text>
</comment>
<dbReference type="InterPro" id="IPR040570">
    <property type="entry name" value="LAL_C2"/>
</dbReference>
<dbReference type="GO" id="GO:0016874">
    <property type="term" value="F:ligase activity"/>
    <property type="evidence" value="ECO:0007669"/>
    <property type="project" value="UniProtKB-KW"/>
</dbReference>
<gene>
    <name evidence="6" type="ORF">GU90_06935</name>
</gene>
<dbReference type="OrthoDB" id="6964321at2"/>
<dbReference type="GO" id="GO:0005524">
    <property type="term" value="F:ATP binding"/>
    <property type="evidence" value="ECO:0007669"/>
    <property type="project" value="UniProtKB-UniRule"/>
</dbReference>
<accession>A0A073AYT3</accession>
<protein>
    <recommendedName>
        <fullName evidence="5">ATP-grasp domain-containing protein</fullName>
    </recommendedName>
</protein>
<dbReference type="AlphaFoldDB" id="A0A073AYT3"/>
<feature type="domain" description="ATP-grasp" evidence="5">
    <location>
        <begin position="116"/>
        <end position="313"/>
    </location>
</feature>
<organism evidence="6 7">
    <name type="scientific">Saccharopolyspora rectivirgula</name>
    <dbReference type="NCBI Taxonomy" id="28042"/>
    <lineage>
        <taxon>Bacteria</taxon>
        <taxon>Bacillati</taxon>
        <taxon>Actinomycetota</taxon>
        <taxon>Actinomycetes</taxon>
        <taxon>Pseudonocardiales</taxon>
        <taxon>Pseudonocardiaceae</taxon>
        <taxon>Saccharopolyspora</taxon>
    </lineage>
</organism>
<dbReference type="InterPro" id="IPR011761">
    <property type="entry name" value="ATP-grasp"/>
</dbReference>
<dbReference type="eggNOG" id="COG0151">
    <property type="taxonomic scope" value="Bacteria"/>
</dbReference>
<evidence type="ECO:0000259" key="5">
    <source>
        <dbReference type="PROSITE" id="PS50975"/>
    </source>
</evidence>
<evidence type="ECO:0000256" key="4">
    <source>
        <dbReference type="PROSITE-ProRule" id="PRU00409"/>
    </source>
</evidence>
<dbReference type="PANTHER" id="PTHR43585">
    <property type="entry name" value="FUMIPYRROLE BIOSYNTHESIS PROTEIN C"/>
    <property type="match status" value="1"/>
</dbReference>
<evidence type="ECO:0000256" key="2">
    <source>
        <dbReference type="ARBA" id="ARBA00022741"/>
    </source>
</evidence>
<evidence type="ECO:0000313" key="7">
    <source>
        <dbReference type="Proteomes" id="UP000031419"/>
    </source>
</evidence>
<dbReference type="Gene3D" id="3.40.50.20">
    <property type="match status" value="1"/>
</dbReference>
<dbReference type="RefSeq" id="WP_029722260.1">
    <property type="nucleotide sequence ID" value="NZ_JNVU01000017.1"/>
</dbReference>
<dbReference type="SUPFAM" id="SSF56059">
    <property type="entry name" value="Glutathione synthetase ATP-binding domain-like"/>
    <property type="match status" value="1"/>
</dbReference>
<keyword evidence="2 4" id="KW-0547">Nucleotide-binding</keyword>
<dbReference type="Pfam" id="PF18603">
    <property type="entry name" value="LAL_C2"/>
    <property type="match status" value="1"/>
</dbReference>
<dbReference type="Proteomes" id="UP000031419">
    <property type="component" value="Unassembled WGS sequence"/>
</dbReference>
<keyword evidence="1" id="KW-0436">Ligase</keyword>
<dbReference type="Gene3D" id="3.30.1490.20">
    <property type="entry name" value="ATP-grasp fold, A domain"/>
    <property type="match status" value="1"/>
</dbReference>
<keyword evidence="7" id="KW-1185">Reference proteome</keyword>
<evidence type="ECO:0000313" key="6">
    <source>
        <dbReference type="EMBL" id="KEI44948.1"/>
    </source>
</evidence>
<dbReference type="InterPro" id="IPR052032">
    <property type="entry name" value="ATP-dep_AA_Ligase"/>
</dbReference>
<evidence type="ECO:0000256" key="3">
    <source>
        <dbReference type="ARBA" id="ARBA00022840"/>
    </source>
</evidence>